<comment type="similarity">
    <text evidence="1">Belongs to the UPF0337 (CsbD) family.</text>
</comment>
<sequence length="65" mass="7144">MSDRGAMDKLKGKAKEVAGKVTGDKRQESEGRTDQAKGKAKDAVDDLQDRARGVRDSLSRDRKEP</sequence>
<dbReference type="Pfam" id="PF05532">
    <property type="entry name" value="CsbD"/>
    <property type="match status" value="1"/>
</dbReference>
<organism evidence="4 5">
    <name type="scientific">Yinghuangia aomiensis</name>
    <dbReference type="NCBI Taxonomy" id="676205"/>
    <lineage>
        <taxon>Bacteria</taxon>
        <taxon>Bacillati</taxon>
        <taxon>Actinomycetota</taxon>
        <taxon>Actinomycetes</taxon>
        <taxon>Kitasatosporales</taxon>
        <taxon>Streptomycetaceae</taxon>
        <taxon>Yinghuangia</taxon>
    </lineage>
</organism>
<comment type="caution">
    <text evidence="4">The sequence shown here is derived from an EMBL/GenBank/DDBJ whole genome shotgun (WGS) entry which is preliminary data.</text>
</comment>
<evidence type="ECO:0000259" key="3">
    <source>
        <dbReference type="Pfam" id="PF05532"/>
    </source>
</evidence>
<dbReference type="InterPro" id="IPR036629">
    <property type="entry name" value="YjbJ_sf"/>
</dbReference>
<dbReference type="SUPFAM" id="SSF69047">
    <property type="entry name" value="Hypothetical protein YjbJ"/>
    <property type="match status" value="1"/>
</dbReference>
<dbReference type="RefSeq" id="WP_345679283.1">
    <property type="nucleotide sequence ID" value="NZ_BAABHS010000029.1"/>
</dbReference>
<name>A0ABP9I1I2_9ACTN</name>
<gene>
    <name evidence="4" type="ORF">GCM10023205_64350</name>
</gene>
<dbReference type="InterPro" id="IPR008462">
    <property type="entry name" value="CsbD"/>
</dbReference>
<dbReference type="Gene3D" id="1.10.1470.10">
    <property type="entry name" value="YjbJ"/>
    <property type="match status" value="1"/>
</dbReference>
<evidence type="ECO:0000313" key="5">
    <source>
        <dbReference type="Proteomes" id="UP001500466"/>
    </source>
</evidence>
<evidence type="ECO:0000256" key="1">
    <source>
        <dbReference type="ARBA" id="ARBA00009129"/>
    </source>
</evidence>
<accession>A0ABP9I1I2</accession>
<evidence type="ECO:0000313" key="4">
    <source>
        <dbReference type="EMBL" id="GAA4985172.1"/>
    </source>
</evidence>
<dbReference type="Proteomes" id="UP001500466">
    <property type="component" value="Unassembled WGS sequence"/>
</dbReference>
<feature type="domain" description="CsbD-like" evidence="3">
    <location>
        <begin position="5"/>
        <end position="52"/>
    </location>
</feature>
<protein>
    <submittedName>
        <fullName evidence="4">CsbD family protein</fullName>
    </submittedName>
</protein>
<dbReference type="EMBL" id="BAABHS010000029">
    <property type="protein sequence ID" value="GAA4985172.1"/>
    <property type="molecule type" value="Genomic_DNA"/>
</dbReference>
<evidence type="ECO:0000256" key="2">
    <source>
        <dbReference type="SAM" id="MobiDB-lite"/>
    </source>
</evidence>
<keyword evidence="5" id="KW-1185">Reference proteome</keyword>
<feature type="region of interest" description="Disordered" evidence="2">
    <location>
        <begin position="1"/>
        <end position="65"/>
    </location>
</feature>
<proteinExistence type="inferred from homology"/>
<reference evidence="5" key="1">
    <citation type="journal article" date="2019" name="Int. J. Syst. Evol. Microbiol.">
        <title>The Global Catalogue of Microorganisms (GCM) 10K type strain sequencing project: providing services to taxonomists for standard genome sequencing and annotation.</title>
        <authorList>
            <consortium name="The Broad Institute Genomics Platform"/>
            <consortium name="The Broad Institute Genome Sequencing Center for Infectious Disease"/>
            <person name="Wu L."/>
            <person name="Ma J."/>
        </authorList>
    </citation>
    <scope>NUCLEOTIDE SEQUENCE [LARGE SCALE GENOMIC DNA]</scope>
    <source>
        <strain evidence="5">JCM 17986</strain>
    </source>
</reference>